<dbReference type="PROSITE" id="PS51257">
    <property type="entry name" value="PROKAR_LIPOPROTEIN"/>
    <property type="match status" value="1"/>
</dbReference>
<organism evidence="12 13">
    <name type="scientific">Chlorella vulgaris</name>
    <name type="common">Green alga</name>
    <dbReference type="NCBI Taxonomy" id="3077"/>
    <lineage>
        <taxon>Eukaryota</taxon>
        <taxon>Viridiplantae</taxon>
        <taxon>Chlorophyta</taxon>
        <taxon>core chlorophytes</taxon>
        <taxon>Trebouxiophyceae</taxon>
        <taxon>Chlorellales</taxon>
        <taxon>Chlorellaceae</taxon>
        <taxon>Chlorella clade</taxon>
        <taxon>Chlorella</taxon>
    </lineage>
</organism>
<keyword evidence="6" id="KW-0812">Transmembrane</keyword>
<dbReference type="PROSITE" id="PS00261">
    <property type="entry name" value="GLYCO_HORMONE_BETA_1"/>
    <property type="match status" value="1"/>
</dbReference>
<evidence type="ECO:0000256" key="4">
    <source>
        <dbReference type="ARBA" id="ARBA00022676"/>
    </source>
</evidence>
<evidence type="ECO:0000256" key="3">
    <source>
        <dbReference type="ARBA" id="ARBA00008661"/>
    </source>
</evidence>
<dbReference type="PANTHER" id="PTHR11214">
    <property type="entry name" value="BETA-1,3-N-ACETYLGLUCOSAMINYLTRANSFERASE"/>
    <property type="match status" value="1"/>
</dbReference>
<keyword evidence="13" id="KW-1185">Reference proteome</keyword>
<feature type="region of interest" description="Disordered" evidence="11">
    <location>
        <begin position="105"/>
        <end position="133"/>
    </location>
</feature>
<dbReference type="InterPro" id="IPR002659">
    <property type="entry name" value="Glyco_trans_31"/>
</dbReference>
<gene>
    <name evidence="12" type="ORF">D9Q98_005615</name>
</gene>
<comment type="pathway">
    <text evidence="2">Protein modification; protein glycosylation.</text>
</comment>
<evidence type="ECO:0000256" key="5">
    <source>
        <dbReference type="ARBA" id="ARBA00022679"/>
    </source>
</evidence>
<comment type="subcellular location">
    <subcellularLocation>
        <location evidence="1">Golgi apparatus membrane</location>
        <topology evidence="1">Single-pass type II membrane protein</topology>
    </subcellularLocation>
</comment>
<sequence length="710" mass="75740">MRPAVKPAGPSSGLGTLLIACAATLFVASRLWTSSREVHHLREELAAVHTSATSAALQHQPQQQQQQQQLQPTPAAGAGSTIDAGDGLRLASAAEEQPLLFYSVRAQPPPGQEAPPLDGPPLDADTLPLSSDPDGKLLGQVNLVEAGRVHGWACVKGSQADALTVTVYVDGVQVGASQAVLPTQTSHVRQLCQLDPPGGAAAAAEEALQEAALHVGRGGVGFVVPLPPLAEGLHVLRVFVAAPAAAFRQELNQSPLLFRESSISPDQEERIRRKDAIIQTRNAQVAALWDELHTKLPWRNAVAGRKPIQPFPAEQEEEDRRQAAKQGNQTDLVLFIAVNTGLTSRKRRDILRKTWVPSGRLDEVEARLGVRIRFFLGYSQQKGDSVEKELQAEMREFGDMERLDIQDEYSELSRKTARLFSQMSSSVRADFYFKIDDDVAVNVEALAAYLKERRQLGNLYLGCMKSGEVLTDKRWKWYEPEHWRFGDPAGKDDKVNYMRHASGQIYGMSRPVARYIAQNEAILHRFANEDVSVGAWLMGLDIVYDNNRRLCCDTEWKCTQQSGSENVCLAFSENQCAGLCRSEERLEGIYKDCVLDAYQAGKKGKLPWWGQSGWATAGRNAGGAQADKVEEAKNVTQKAGDKAAAGAATTTAAGTAAGTMAGTTAGAAAGTAAGTAGAAANAAAGTAAGAVTNATAGAGAAGAAGAGTGS</sequence>
<keyword evidence="5" id="KW-0808">Transferase</keyword>
<dbReference type="Proteomes" id="UP001055712">
    <property type="component" value="Unassembled WGS sequence"/>
</dbReference>
<dbReference type="PANTHER" id="PTHR11214:SF74">
    <property type="entry name" value="HYDROXYPROLINE O-GALACTOSYLTRANSFERASE HPGT1"/>
    <property type="match status" value="1"/>
</dbReference>
<dbReference type="Pfam" id="PF01762">
    <property type="entry name" value="Galactosyl_T"/>
    <property type="match status" value="1"/>
</dbReference>
<evidence type="ECO:0000256" key="1">
    <source>
        <dbReference type="ARBA" id="ARBA00004323"/>
    </source>
</evidence>
<evidence type="ECO:0000256" key="6">
    <source>
        <dbReference type="ARBA" id="ARBA00022692"/>
    </source>
</evidence>
<keyword evidence="4" id="KW-0328">Glycosyltransferase</keyword>
<keyword evidence="7" id="KW-0735">Signal-anchor</keyword>
<feature type="compositionally biased region" description="Low complexity" evidence="11">
    <location>
        <begin position="120"/>
        <end position="129"/>
    </location>
</feature>
<dbReference type="EMBL" id="SIDB01000008">
    <property type="protein sequence ID" value="KAI3429527.1"/>
    <property type="molecule type" value="Genomic_DNA"/>
</dbReference>
<feature type="compositionally biased region" description="Pro residues" evidence="11">
    <location>
        <begin position="107"/>
        <end position="119"/>
    </location>
</feature>
<dbReference type="GO" id="GO:0008378">
    <property type="term" value="F:galactosyltransferase activity"/>
    <property type="evidence" value="ECO:0007669"/>
    <property type="project" value="TreeGrafter"/>
</dbReference>
<evidence type="ECO:0000256" key="11">
    <source>
        <dbReference type="SAM" id="MobiDB-lite"/>
    </source>
</evidence>
<dbReference type="AlphaFoldDB" id="A0A9D4TMK1"/>
<comment type="similarity">
    <text evidence="3">Belongs to the glycosyltransferase 31 family.</text>
</comment>
<keyword evidence="9" id="KW-0333">Golgi apparatus</keyword>
<evidence type="ECO:0000256" key="10">
    <source>
        <dbReference type="ARBA" id="ARBA00023136"/>
    </source>
</evidence>
<protein>
    <submittedName>
        <fullName evidence="12">Uncharacterized protein</fullName>
    </submittedName>
</protein>
<feature type="region of interest" description="Disordered" evidence="11">
    <location>
        <begin position="52"/>
        <end position="84"/>
    </location>
</feature>
<evidence type="ECO:0000313" key="12">
    <source>
        <dbReference type="EMBL" id="KAI3429527.1"/>
    </source>
</evidence>
<evidence type="ECO:0000256" key="8">
    <source>
        <dbReference type="ARBA" id="ARBA00022989"/>
    </source>
</evidence>
<evidence type="ECO:0000256" key="9">
    <source>
        <dbReference type="ARBA" id="ARBA00023034"/>
    </source>
</evidence>
<evidence type="ECO:0000256" key="2">
    <source>
        <dbReference type="ARBA" id="ARBA00004922"/>
    </source>
</evidence>
<evidence type="ECO:0000313" key="13">
    <source>
        <dbReference type="Proteomes" id="UP001055712"/>
    </source>
</evidence>
<evidence type="ECO:0000256" key="7">
    <source>
        <dbReference type="ARBA" id="ARBA00022968"/>
    </source>
</evidence>
<accession>A0A9D4TMK1</accession>
<dbReference type="GO" id="GO:0005576">
    <property type="term" value="C:extracellular region"/>
    <property type="evidence" value="ECO:0007669"/>
    <property type="project" value="InterPro"/>
</dbReference>
<reference evidence="12" key="2">
    <citation type="submission" date="2020-11" db="EMBL/GenBank/DDBJ databases">
        <authorList>
            <person name="Cecchin M."/>
            <person name="Marcolungo L."/>
            <person name="Rossato M."/>
            <person name="Girolomoni L."/>
            <person name="Cosentino E."/>
            <person name="Cuine S."/>
            <person name="Li-Beisson Y."/>
            <person name="Delledonne M."/>
            <person name="Ballottari M."/>
        </authorList>
    </citation>
    <scope>NUCLEOTIDE SEQUENCE</scope>
    <source>
        <strain evidence="12">211/11P</strain>
        <tissue evidence="12">Whole cell</tissue>
    </source>
</reference>
<dbReference type="GO" id="GO:0000139">
    <property type="term" value="C:Golgi membrane"/>
    <property type="evidence" value="ECO:0007669"/>
    <property type="project" value="UniProtKB-SubCell"/>
</dbReference>
<keyword evidence="8" id="KW-1133">Transmembrane helix</keyword>
<keyword evidence="10" id="KW-0472">Membrane</keyword>
<comment type="caution">
    <text evidence="12">The sequence shown here is derived from an EMBL/GenBank/DDBJ whole genome shotgun (WGS) entry which is preliminary data.</text>
</comment>
<feature type="compositionally biased region" description="Low complexity" evidence="11">
    <location>
        <begin position="57"/>
        <end position="72"/>
    </location>
</feature>
<proteinExistence type="inferred from homology"/>
<dbReference type="GO" id="GO:0005179">
    <property type="term" value="F:hormone activity"/>
    <property type="evidence" value="ECO:0007669"/>
    <property type="project" value="InterPro"/>
</dbReference>
<dbReference type="OrthoDB" id="1158011at2759"/>
<dbReference type="Gene3D" id="3.90.550.50">
    <property type="match status" value="1"/>
</dbReference>
<reference evidence="12" key="1">
    <citation type="journal article" date="2019" name="Plant J.">
        <title>Chlorella vulgaris genome assembly and annotation reveals the molecular basis for metabolic acclimation to high light conditions.</title>
        <authorList>
            <person name="Cecchin M."/>
            <person name="Marcolungo L."/>
            <person name="Rossato M."/>
            <person name="Girolomoni L."/>
            <person name="Cosentino E."/>
            <person name="Cuine S."/>
            <person name="Li-Beisson Y."/>
            <person name="Delledonne M."/>
            <person name="Ballottari M."/>
        </authorList>
    </citation>
    <scope>NUCLEOTIDE SEQUENCE</scope>
    <source>
        <strain evidence="12">211/11P</strain>
    </source>
</reference>
<name>A0A9D4TMK1_CHLVU</name>
<dbReference type="InterPro" id="IPR018245">
    <property type="entry name" value="Gonadotropin_bsu_CS"/>
</dbReference>